<reference evidence="2" key="1">
    <citation type="submission" date="2021-06" db="EMBL/GenBank/DDBJ databases">
        <authorList>
            <person name="Kallberg Y."/>
            <person name="Tangrot J."/>
            <person name="Rosling A."/>
        </authorList>
    </citation>
    <scope>NUCLEOTIDE SEQUENCE</scope>
    <source>
        <strain evidence="2">CL551</strain>
    </source>
</reference>
<feature type="compositionally biased region" description="Polar residues" evidence="1">
    <location>
        <begin position="184"/>
        <end position="195"/>
    </location>
</feature>
<dbReference type="AlphaFoldDB" id="A0A9N9G5C3"/>
<proteinExistence type="predicted"/>
<dbReference type="EMBL" id="CAJVPV010004988">
    <property type="protein sequence ID" value="CAG8582578.1"/>
    <property type="molecule type" value="Genomic_DNA"/>
</dbReference>
<feature type="region of interest" description="Disordered" evidence="1">
    <location>
        <begin position="163"/>
        <end position="222"/>
    </location>
</feature>
<dbReference type="Proteomes" id="UP000789342">
    <property type="component" value="Unassembled WGS sequence"/>
</dbReference>
<dbReference type="OrthoDB" id="2425698at2759"/>
<evidence type="ECO:0000256" key="1">
    <source>
        <dbReference type="SAM" id="MobiDB-lite"/>
    </source>
</evidence>
<gene>
    <name evidence="2" type="ORF">AMORRO_LOCUS6974</name>
</gene>
<sequence length="222" mass="25394">MSATIPTGSKKPYDTFYNRLKLSLALIIIRDKPIGWTVEEYIRFVNCQPLTQPLTGQREKLVEMTKEIKEQIGNYGANENMGDSESMKNQEIENKENVDHVNLDNEKSDSKEDQNIQVENAMEADNEKSGWRKRALELTSELETLKQQLCAVEQELEAVKTSIPSNKRRKKKETRQIKEETEQTIDVSMATSNEKQSGKVVAPKKGCKRQNNPECQTQEADD</sequence>
<feature type="non-terminal residue" evidence="2">
    <location>
        <position position="222"/>
    </location>
</feature>
<accession>A0A9N9G5C3</accession>
<evidence type="ECO:0000313" key="2">
    <source>
        <dbReference type="EMBL" id="CAG8582578.1"/>
    </source>
</evidence>
<organism evidence="2 3">
    <name type="scientific">Acaulospora morrowiae</name>
    <dbReference type="NCBI Taxonomy" id="94023"/>
    <lineage>
        <taxon>Eukaryota</taxon>
        <taxon>Fungi</taxon>
        <taxon>Fungi incertae sedis</taxon>
        <taxon>Mucoromycota</taxon>
        <taxon>Glomeromycotina</taxon>
        <taxon>Glomeromycetes</taxon>
        <taxon>Diversisporales</taxon>
        <taxon>Acaulosporaceae</taxon>
        <taxon>Acaulospora</taxon>
    </lineage>
</organism>
<keyword evidence="3" id="KW-1185">Reference proteome</keyword>
<feature type="compositionally biased region" description="Polar residues" evidence="1">
    <location>
        <begin position="209"/>
        <end position="222"/>
    </location>
</feature>
<name>A0A9N9G5C3_9GLOM</name>
<evidence type="ECO:0000313" key="3">
    <source>
        <dbReference type="Proteomes" id="UP000789342"/>
    </source>
</evidence>
<comment type="caution">
    <text evidence="2">The sequence shown here is derived from an EMBL/GenBank/DDBJ whole genome shotgun (WGS) entry which is preliminary data.</text>
</comment>
<protein>
    <submittedName>
        <fullName evidence="2">9392_t:CDS:1</fullName>
    </submittedName>
</protein>